<protein>
    <recommendedName>
        <fullName evidence="2">F-box associated beta-propeller type 3 domain-containing protein</fullName>
    </recommendedName>
</protein>
<feature type="compositionally biased region" description="Low complexity" evidence="1">
    <location>
        <begin position="1"/>
        <end position="16"/>
    </location>
</feature>
<dbReference type="SUPFAM" id="SSF50969">
    <property type="entry name" value="YVTN repeat-like/Quinoprotein amine dehydrogenase"/>
    <property type="match status" value="1"/>
</dbReference>
<reference evidence="3" key="1">
    <citation type="submission" date="2018-04" db="EMBL/GenBank/DDBJ databases">
        <title>WGS assembly of Panicum hallii.</title>
        <authorList>
            <person name="Lovell J."/>
            <person name="Jenkins J."/>
            <person name="Lowry D."/>
            <person name="Mamidi S."/>
            <person name="Sreedasyam A."/>
            <person name="Weng X."/>
            <person name="Barry K."/>
            <person name="Bonette J."/>
            <person name="Campitelli B."/>
            <person name="Daum C."/>
            <person name="Gordon S."/>
            <person name="Gould B."/>
            <person name="Lipzen A."/>
            <person name="Macqueen A."/>
            <person name="Palacio-Mejia J."/>
            <person name="Plott C."/>
            <person name="Shakirov E."/>
            <person name="Shu S."/>
            <person name="Yoshinaga Y."/>
            <person name="Zane M."/>
            <person name="Rokhsar D."/>
            <person name="Grimwood J."/>
            <person name="Schmutz J."/>
            <person name="Juenger T."/>
        </authorList>
    </citation>
    <scope>NUCLEOTIDE SEQUENCE [LARGE SCALE GENOMIC DNA]</scope>
    <source>
        <strain evidence="3">FIL2</strain>
    </source>
</reference>
<evidence type="ECO:0000256" key="1">
    <source>
        <dbReference type="SAM" id="MobiDB-lite"/>
    </source>
</evidence>
<gene>
    <name evidence="3" type="ORF">PAHAL_2G065100</name>
</gene>
<organism evidence="3">
    <name type="scientific">Panicum hallii</name>
    <dbReference type="NCBI Taxonomy" id="206008"/>
    <lineage>
        <taxon>Eukaryota</taxon>
        <taxon>Viridiplantae</taxon>
        <taxon>Streptophyta</taxon>
        <taxon>Embryophyta</taxon>
        <taxon>Tracheophyta</taxon>
        <taxon>Spermatophyta</taxon>
        <taxon>Magnoliopsida</taxon>
        <taxon>Liliopsida</taxon>
        <taxon>Poales</taxon>
        <taxon>Poaceae</taxon>
        <taxon>PACMAD clade</taxon>
        <taxon>Panicoideae</taxon>
        <taxon>Panicodae</taxon>
        <taxon>Paniceae</taxon>
        <taxon>Panicinae</taxon>
        <taxon>Panicum</taxon>
        <taxon>Panicum sect. Panicum</taxon>
    </lineage>
</organism>
<accession>A0A2S3GWE0</accession>
<feature type="region of interest" description="Disordered" evidence="1">
    <location>
        <begin position="1"/>
        <end position="31"/>
    </location>
</feature>
<dbReference type="InterPro" id="IPR013187">
    <property type="entry name" value="F-box-assoc_dom_typ3"/>
</dbReference>
<dbReference type="InterPro" id="IPR015915">
    <property type="entry name" value="Kelch-typ_b-propeller"/>
</dbReference>
<dbReference type="Gramene" id="PAN10005">
    <property type="protein sequence ID" value="PAN10005"/>
    <property type="gene ID" value="PAHAL_2G065100"/>
</dbReference>
<evidence type="ECO:0000259" key="2">
    <source>
        <dbReference type="Pfam" id="PF08268"/>
    </source>
</evidence>
<dbReference type="NCBIfam" id="TIGR01640">
    <property type="entry name" value="F_box_assoc_1"/>
    <property type="match status" value="1"/>
</dbReference>
<dbReference type="Gene3D" id="2.120.10.80">
    <property type="entry name" value="Kelch-type beta propeller"/>
    <property type="match status" value="1"/>
</dbReference>
<evidence type="ECO:0000313" key="3">
    <source>
        <dbReference type="EMBL" id="PAN10005.1"/>
    </source>
</evidence>
<dbReference type="InterPro" id="IPR017451">
    <property type="entry name" value="F-box-assoc_interact_dom"/>
</dbReference>
<dbReference type="Pfam" id="PF08268">
    <property type="entry name" value="FBA_3"/>
    <property type="match status" value="1"/>
</dbReference>
<dbReference type="AlphaFoldDB" id="A0A2S3GWE0"/>
<dbReference type="PANTHER" id="PTHR31111">
    <property type="entry name" value="BNAA05G37150D PROTEIN-RELATED"/>
    <property type="match status" value="1"/>
</dbReference>
<proteinExistence type="predicted"/>
<dbReference type="Proteomes" id="UP000243499">
    <property type="component" value="Chromosome 2"/>
</dbReference>
<sequence length="364" mass="38957">MAPAPRFAAPPAGLMAPPAPRFAPAPAHATTRRPTGDAVLVAAVHDAADISRVEVKLVDVASGAVVGRLDGQSTGHAIAATGGLICLVPTRGNDRAAPVRVLNPATGAVTDIPVATAADGKTSRSSYVFGQVPVTGEYKVLRIHTSTSRDKPSQSCEILTLGGRGQRWRPAPSPPALVGTEIPRHRAVTPGFAHFFTTSKMADHDGIASFDLAKEQWRPSLLQGPLPSEDLHCCRSSLSLVALNGCLVFVHHDYRSCCIDMWVLAELEKGRWLRVQSLPMGSVLRGWEEETQPAPLIPVQRRREIFAQPLMVLDDGRIAFWVGVPNGVVRVYDPKTRKCKDVVGMGRSCSIVGLCKGSHQLGFA</sequence>
<feature type="domain" description="F-box associated beta-propeller type 3" evidence="2">
    <location>
        <begin position="76"/>
        <end position="276"/>
    </location>
</feature>
<dbReference type="PANTHER" id="PTHR31111:SF133">
    <property type="entry name" value="OS07G0196600 PROTEIN"/>
    <property type="match status" value="1"/>
</dbReference>
<name>A0A2S3GWE0_9POAL</name>
<dbReference type="EMBL" id="CM008047">
    <property type="protein sequence ID" value="PAN10005.1"/>
    <property type="molecule type" value="Genomic_DNA"/>
</dbReference>
<dbReference type="InterPro" id="IPR011044">
    <property type="entry name" value="Quino_amine_DH_bsu"/>
</dbReference>